<dbReference type="Gene3D" id="1.10.260.40">
    <property type="entry name" value="lambda repressor-like DNA-binding domains"/>
    <property type="match status" value="1"/>
</dbReference>
<evidence type="ECO:0000313" key="1">
    <source>
        <dbReference type="EMBL" id="KFF24452.1"/>
    </source>
</evidence>
<dbReference type="InterPro" id="IPR001387">
    <property type="entry name" value="Cro/C1-type_HTH"/>
</dbReference>
<dbReference type="InterPro" id="IPR010982">
    <property type="entry name" value="Lambda_DNA-bd_dom_sf"/>
</dbReference>
<dbReference type="RefSeq" id="WP_034747853.1">
    <property type="nucleotide sequence ID" value="NZ_JPRI01000008.1"/>
</dbReference>
<reference evidence="1 2" key="1">
    <citation type="submission" date="2014-07" db="EMBL/GenBank/DDBJ databases">
        <title>Genome of Chryseobacterium vrystaatense LMG 22846.</title>
        <authorList>
            <person name="Pipes S.E."/>
            <person name="Stropko S.J."/>
            <person name="Newman J.D."/>
        </authorList>
    </citation>
    <scope>NUCLEOTIDE SEQUENCE [LARGE SCALE GENOMIC DNA]</scope>
    <source>
        <strain evidence="1 2">LMG 22846</strain>
    </source>
</reference>
<dbReference type="CDD" id="cd00093">
    <property type="entry name" value="HTH_XRE"/>
    <property type="match status" value="1"/>
</dbReference>
<evidence type="ECO:0008006" key="3">
    <source>
        <dbReference type="Google" id="ProtNLM"/>
    </source>
</evidence>
<sequence length="104" mass="12044">MTISEKIYHYLRINDITVKDFAEKLSISRVTLSAMLAGRNRFSQDFFEALNENYPEIDINALVNKNVDVAFLNEKGPKNPDSERIIELEKSLKEIKKILNKTKI</sequence>
<protein>
    <recommendedName>
        <fullName evidence="3">HTH cro/C1-type domain-containing protein</fullName>
    </recommendedName>
</protein>
<organism evidence="1 2">
    <name type="scientific">Chryseobacterium vrystaatense</name>
    <dbReference type="NCBI Taxonomy" id="307480"/>
    <lineage>
        <taxon>Bacteria</taxon>
        <taxon>Pseudomonadati</taxon>
        <taxon>Bacteroidota</taxon>
        <taxon>Flavobacteriia</taxon>
        <taxon>Flavobacteriales</taxon>
        <taxon>Weeksellaceae</taxon>
        <taxon>Chryseobacterium group</taxon>
        <taxon>Chryseobacterium</taxon>
    </lineage>
</organism>
<dbReference type="Proteomes" id="UP000028719">
    <property type="component" value="Unassembled WGS sequence"/>
</dbReference>
<proteinExistence type="predicted"/>
<name>A0ABR4UJL7_9FLAO</name>
<dbReference type="EMBL" id="JPRI01000008">
    <property type="protein sequence ID" value="KFF24452.1"/>
    <property type="molecule type" value="Genomic_DNA"/>
</dbReference>
<keyword evidence="2" id="KW-1185">Reference proteome</keyword>
<accession>A0ABR4UJL7</accession>
<gene>
    <name evidence="1" type="ORF">IW16_19205</name>
</gene>
<evidence type="ECO:0000313" key="2">
    <source>
        <dbReference type="Proteomes" id="UP000028719"/>
    </source>
</evidence>
<dbReference type="SUPFAM" id="SSF47413">
    <property type="entry name" value="lambda repressor-like DNA-binding domains"/>
    <property type="match status" value="1"/>
</dbReference>
<comment type="caution">
    <text evidence="1">The sequence shown here is derived from an EMBL/GenBank/DDBJ whole genome shotgun (WGS) entry which is preliminary data.</text>
</comment>